<evidence type="ECO:0000313" key="3">
    <source>
        <dbReference type="EMBL" id="PDX81400.1"/>
    </source>
</evidence>
<dbReference type="Proteomes" id="UP000220005">
    <property type="component" value="Unassembled WGS sequence"/>
</dbReference>
<dbReference type="RefSeq" id="WP_097786136.1">
    <property type="nucleotide sequence ID" value="NZ_LR700079.1"/>
</dbReference>
<feature type="transmembrane region" description="Helical" evidence="1">
    <location>
        <begin position="6"/>
        <end position="27"/>
    </location>
</feature>
<reference evidence="2" key="2">
    <citation type="submission" date="2017-07" db="EMBL/GenBank/DDBJ databases">
        <authorList>
            <person name="Sun Z.S."/>
            <person name="Albrecht U."/>
            <person name="Echele G."/>
            <person name="Lee C.C."/>
        </authorList>
    </citation>
    <scope>NUCLEOTIDE SEQUENCE</scope>
    <source>
        <strain evidence="2">CNCM I 4573</strain>
        <strain evidence="3">CNCM I 4575</strain>
    </source>
</reference>
<keyword evidence="1" id="KW-1133">Transmembrane helix</keyword>
<evidence type="ECO:0000313" key="2">
    <source>
        <dbReference type="EMBL" id="PDX74129.1"/>
    </source>
</evidence>
<dbReference type="EMBL" id="NMTY01000015">
    <property type="protein sequence ID" value="PDX81400.1"/>
    <property type="molecule type" value="Genomic_DNA"/>
</dbReference>
<evidence type="ECO:0008006" key="6">
    <source>
        <dbReference type="Google" id="ProtNLM"/>
    </source>
</evidence>
<name>A0A2A7A4N0_9FIRM</name>
<proteinExistence type="predicted"/>
<dbReference type="EMBL" id="NMTW01000053">
    <property type="protein sequence ID" value="PDX74129.1"/>
    <property type="molecule type" value="Genomic_DNA"/>
</dbReference>
<sequence length="108" mass="11991">MNITEIATAILPNVMEIIGTIAMFMAAKIGIPWLREQRIFSLIRKLVKGAEKAAEAGKIPKTDKHALVIKLLKMKNIEVTPFLDAFIDAAIKEMDEVAENIADEITKD</sequence>
<protein>
    <recommendedName>
        <fullName evidence="6">Holin</fullName>
    </recommendedName>
</protein>
<reference evidence="4 5" key="1">
    <citation type="journal article" date="2017" name="Front. Microbiol.">
        <title>New Insights into the Diversity of the Genus Faecalibacterium.</title>
        <authorList>
            <person name="Benevides L."/>
            <person name="Burman S."/>
            <person name="Martin R."/>
            <person name="Robert V."/>
            <person name="Thomas M."/>
            <person name="Miquel S."/>
            <person name="Chain F."/>
            <person name="Sokol H."/>
            <person name="Bermudez-Humaran L.G."/>
            <person name="Morrison M."/>
            <person name="Langella P."/>
            <person name="Azevedo V.A."/>
            <person name="Chatel J.M."/>
            <person name="Soares S."/>
        </authorList>
    </citation>
    <scope>NUCLEOTIDE SEQUENCE [LARGE SCALE GENOMIC DNA]</scope>
    <source>
        <strain evidence="2 5">CNCM I 4573</strain>
        <strain evidence="3 4">CNCM I 4575</strain>
    </source>
</reference>
<dbReference type="AlphaFoldDB" id="A0A2A7A4N0"/>
<accession>A0A2A7A4N0</accession>
<keyword evidence="1" id="KW-0812">Transmembrane</keyword>
<evidence type="ECO:0000256" key="1">
    <source>
        <dbReference type="SAM" id="Phobius"/>
    </source>
</evidence>
<dbReference type="Proteomes" id="UP000220157">
    <property type="component" value="Unassembled WGS sequence"/>
</dbReference>
<keyword evidence="1" id="KW-0472">Membrane</keyword>
<evidence type="ECO:0000313" key="5">
    <source>
        <dbReference type="Proteomes" id="UP000220157"/>
    </source>
</evidence>
<gene>
    <name evidence="2" type="ORF">CGS56_13885</name>
    <name evidence="3" type="ORF">CGS58_06835</name>
</gene>
<comment type="caution">
    <text evidence="2">The sequence shown here is derived from an EMBL/GenBank/DDBJ whole genome shotgun (WGS) entry which is preliminary data.</text>
</comment>
<organism evidence="2 5">
    <name type="scientific">Faecalibacterium prausnitzii</name>
    <dbReference type="NCBI Taxonomy" id="853"/>
    <lineage>
        <taxon>Bacteria</taxon>
        <taxon>Bacillati</taxon>
        <taxon>Bacillota</taxon>
        <taxon>Clostridia</taxon>
        <taxon>Eubacteriales</taxon>
        <taxon>Oscillospiraceae</taxon>
        <taxon>Faecalibacterium</taxon>
    </lineage>
</organism>
<evidence type="ECO:0000313" key="4">
    <source>
        <dbReference type="Proteomes" id="UP000220005"/>
    </source>
</evidence>